<reference evidence="1 2" key="1">
    <citation type="submission" date="2024-01" db="EMBL/GenBank/DDBJ databases">
        <title>The complete chloroplast genome sequence of Lithospermum erythrorhizon: insights into the phylogenetic relationship among Boraginaceae species and the maternal lineages of purple gromwells.</title>
        <authorList>
            <person name="Okada T."/>
            <person name="Watanabe K."/>
        </authorList>
    </citation>
    <scope>NUCLEOTIDE SEQUENCE [LARGE SCALE GENOMIC DNA]</scope>
</reference>
<proteinExistence type="predicted"/>
<evidence type="ECO:0000313" key="1">
    <source>
        <dbReference type="EMBL" id="GAA0172718.1"/>
    </source>
</evidence>
<keyword evidence="2" id="KW-1185">Reference proteome</keyword>
<dbReference type="AlphaFoldDB" id="A0AAV3R9T4"/>
<comment type="caution">
    <text evidence="1">The sequence shown here is derived from an EMBL/GenBank/DDBJ whole genome shotgun (WGS) entry which is preliminary data.</text>
</comment>
<accession>A0AAV3R9T4</accession>
<protein>
    <submittedName>
        <fullName evidence="1">Uncharacterized protein</fullName>
    </submittedName>
</protein>
<dbReference type="EMBL" id="BAABME010025767">
    <property type="protein sequence ID" value="GAA0172718.1"/>
    <property type="molecule type" value="Genomic_DNA"/>
</dbReference>
<sequence length="86" mass="9695">MEIRMCLQQSDFETPPRASSSAIAHDEGFNDTLLNLHNYSSCVLSCAKAHDRIESLLNSFHRVLMADRKIISHHRDPHRGHDGGQA</sequence>
<dbReference type="Proteomes" id="UP001454036">
    <property type="component" value="Unassembled WGS sequence"/>
</dbReference>
<gene>
    <name evidence="1" type="ORF">LIER_41385</name>
</gene>
<name>A0AAV3R9T4_LITER</name>
<organism evidence="1 2">
    <name type="scientific">Lithospermum erythrorhizon</name>
    <name type="common">Purple gromwell</name>
    <name type="synonym">Lithospermum officinale var. erythrorhizon</name>
    <dbReference type="NCBI Taxonomy" id="34254"/>
    <lineage>
        <taxon>Eukaryota</taxon>
        <taxon>Viridiplantae</taxon>
        <taxon>Streptophyta</taxon>
        <taxon>Embryophyta</taxon>
        <taxon>Tracheophyta</taxon>
        <taxon>Spermatophyta</taxon>
        <taxon>Magnoliopsida</taxon>
        <taxon>eudicotyledons</taxon>
        <taxon>Gunneridae</taxon>
        <taxon>Pentapetalae</taxon>
        <taxon>asterids</taxon>
        <taxon>lamiids</taxon>
        <taxon>Boraginales</taxon>
        <taxon>Boraginaceae</taxon>
        <taxon>Boraginoideae</taxon>
        <taxon>Lithospermeae</taxon>
        <taxon>Lithospermum</taxon>
    </lineage>
</organism>
<evidence type="ECO:0000313" key="2">
    <source>
        <dbReference type="Proteomes" id="UP001454036"/>
    </source>
</evidence>